<dbReference type="Gene3D" id="2.10.109.10">
    <property type="entry name" value="Umud Fragment, subunit A"/>
    <property type="match status" value="1"/>
</dbReference>
<keyword evidence="3" id="KW-0347">Helicase</keyword>
<dbReference type="PANTHER" id="PTHR33516">
    <property type="entry name" value="LEXA REPRESSOR"/>
    <property type="match status" value="1"/>
</dbReference>
<dbReference type="Gene3D" id="3.40.50.300">
    <property type="entry name" value="P-loop containing nucleotide triphosphate hydrolases"/>
    <property type="match status" value="1"/>
</dbReference>
<dbReference type="RefSeq" id="WP_079421545.1">
    <property type="nucleotide sequence ID" value="NZ_MZGV01000001.1"/>
</dbReference>
<proteinExistence type="predicted"/>
<dbReference type="InterPro" id="IPR039418">
    <property type="entry name" value="LexA-like"/>
</dbReference>
<dbReference type="Pfam" id="PF00717">
    <property type="entry name" value="Peptidase_S24"/>
    <property type="match status" value="1"/>
</dbReference>
<protein>
    <submittedName>
        <fullName evidence="6">LexA repressor</fullName>
        <ecNumber evidence="6">3.4.21.88</ecNumber>
    </submittedName>
</protein>
<dbReference type="GO" id="GO:0004252">
    <property type="term" value="F:serine-type endopeptidase activity"/>
    <property type="evidence" value="ECO:0007669"/>
    <property type="project" value="UniProtKB-EC"/>
</dbReference>
<sequence length="494" mass="57259">MELDKLQKRVVMGKPFGCSVIKGSEKTGKTTIAAHRALYLQSSYCLYEHEKVIVVSKNTESKETIKNIYYTEKAKGLYEYITLFSISNSYAPDFVTVDEITEKLYRKNTYDYIEASERQRLEIIKECINELDAAYSKLKFVRNGDVDFIKDEIDWMKACNINDTETYQNVKRIGRKTNRNMICRKRLNRNSAGREAMFQIFTAYNQKMRQAGLIDREDKEDLALESLKMLDLDRYTHIIVDDAQVLSKKELDMIVALGSERTYSSIMLLINNNIKCCVNGSWLVKTRKQREISLKFDFKNSYLKKSYKEINKIKYNINQKKSDRYIEKYAYYDLNKKIKFDFEIDASNRKEFILKQDDQDMICQEEELRNLPVYSYIAAGNPIMMNDELQGTFRMPNIWLKGKRDCFILKVRGDSMMGADIEDGDSVVIKQQNTAVSGDIVAVDISGSTTLKRLYIGKKGVFLMPENEKYSPIPVKDDNTRILGVVAGILKSVN</sequence>
<comment type="caution">
    <text evidence="6">The sequence shown here is derived from an EMBL/GenBank/DDBJ whole genome shotgun (WGS) entry which is preliminary data.</text>
</comment>
<dbReference type="CDD" id="cd06529">
    <property type="entry name" value="S24_LexA-like"/>
    <property type="match status" value="1"/>
</dbReference>
<dbReference type="EMBL" id="MZGV01000001">
    <property type="protein sequence ID" value="OPJ65018.1"/>
    <property type="molecule type" value="Genomic_DNA"/>
</dbReference>
<dbReference type="InterPro" id="IPR015927">
    <property type="entry name" value="Peptidase_S24_S26A/B/C"/>
</dbReference>
<evidence type="ECO:0000313" key="7">
    <source>
        <dbReference type="Proteomes" id="UP000190080"/>
    </source>
</evidence>
<gene>
    <name evidence="6" type="primary">lexA_1</name>
    <name evidence="6" type="ORF">CLORY_00180</name>
</gene>
<dbReference type="InterPro" id="IPR050077">
    <property type="entry name" value="LexA_repressor"/>
</dbReference>
<dbReference type="SUPFAM" id="SSF51306">
    <property type="entry name" value="LexA/Signal peptidase"/>
    <property type="match status" value="1"/>
</dbReference>
<reference evidence="6 7" key="1">
    <citation type="submission" date="2017-03" db="EMBL/GenBank/DDBJ databases">
        <title>Genome sequence of Clostridium oryzae DSM 28571.</title>
        <authorList>
            <person name="Poehlein A."/>
            <person name="Daniel R."/>
        </authorList>
    </citation>
    <scope>NUCLEOTIDE SEQUENCE [LARGE SCALE GENOMIC DNA]</scope>
    <source>
        <strain evidence="6 7">DSM 28571</strain>
    </source>
</reference>
<evidence type="ECO:0000256" key="4">
    <source>
        <dbReference type="ARBA" id="ARBA00022840"/>
    </source>
</evidence>
<dbReference type="AlphaFoldDB" id="A0A1V4IY72"/>
<dbReference type="InterPro" id="IPR013986">
    <property type="entry name" value="DExx_box_DNA_helicase_dom_sf"/>
</dbReference>
<dbReference type="Gene3D" id="1.10.10.160">
    <property type="match status" value="1"/>
</dbReference>
<dbReference type="PANTHER" id="PTHR33516:SF2">
    <property type="entry name" value="LEXA REPRESSOR-RELATED"/>
    <property type="match status" value="1"/>
</dbReference>
<keyword evidence="4" id="KW-0067">ATP-binding</keyword>
<evidence type="ECO:0000256" key="3">
    <source>
        <dbReference type="ARBA" id="ARBA00022806"/>
    </source>
</evidence>
<dbReference type="InterPro" id="IPR027417">
    <property type="entry name" value="P-loop_NTPase"/>
</dbReference>
<keyword evidence="1" id="KW-0547">Nucleotide-binding</keyword>
<accession>A0A1V4IY72</accession>
<evidence type="ECO:0000256" key="1">
    <source>
        <dbReference type="ARBA" id="ARBA00022741"/>
    </source>
</evidence>
<dbReference type="OrthoDB" id="9787585at2"/>
<dbReference type="EC" id="3.4.21.88" evidence="6"/>
<keyword evidence="2 6" id="KW-0378">Hydrolase</keyword>
<feature type="domain" description="Peptidase S24/S26A/S26B/S26C" evidence="5">
    <location>
        <begin position="372"/>
        <end position="486"/>
    </location>
</feature>
<evidence type="ECO:0000256" key="2">
    <source>
        <dbReference type="ARBA" id="ARBA00022801"/>
    </source>
</evidence>
<dbReference type="GO" id="GO:0004386">
    <property type="term" value="F:helicase activity"/>
    <property type="evidence" value="ECO:0007669"/>
    <property type="project" value="UniProtKB-KW"/>
</dbReference>
<organism evidence="6 7">
    <name type="scientific">Clostridium oryzae</name>
    <dbReference type="NCBI Taxonomy" id="1450648"/>
    <lineage>
        <taxon>Bacteria</taxon>
        <taxon>Bacillati</taxon>
        <taxon>Bacillota</taxon>
        <taxon>Clostridia</taxon>
        <taxon>Eubacteriales</taxon>
        <taxon>Clostridiaceae</taxon>
        <taxon>Clostridium</taxon>
    </lineage>
</organism>
<name>A0A1V4IY72_9CLOT</name>
<dbReference type="STRING" id="1450648.CLORY_00180"/>
<keyword evidence="7" id="KW-1185">Reference proteome</keyword>
<dbReference type="InterPro" id="IPR036286">
    <property type="entry name" value="LexA/Signal_pep-like_sf"/>
</dbReference>
<evidence type="ECO:0000259" key="5">
    <source>
        <dbReference type="Pfam" id="PF00717"/>
    </source>
</evidence>
<dbReference type="Proteomes" id="UP000190080">
    <property type="component" value="Unassembled WGS sequence"/>
</dbReference>
<evidence type="ECO:0000313" key="6">
    <source>
        <dbReference type="EMBL" id="OPJ65018.1"/>
    </source>
</evidence>
<dbReference type="SUPFAM" id="SSF52540">
    <property type="entry name" value="P-loop containing nucleoside triphosphate hydrolases"/>
    <property type="match status" value="1"/>
</dbReference>
<dbReference type="GO" id="GO:0005524">
    <property type="term" value="F:ATP binding"/>
    <property type="evidence" value="ECO:0007669"/>
    <property type="project" value="UniProtKB-KW"/>
</dbReference>